<dbReference type="SUPFAM" id="SSF50978">
    <property type="entry name" value="WD40 repeat-like"/>
    <property type="match status" value="1"/>
</dbReference>
<comment type="caution">
    <text evidence="1">The sequence shown here is derived from an EMBL/GenBank/DDBJ whole genome shotgun (WGS) entry which is preliminary data.</text>
</comment>
<dbReference type="VEuPathDB" id="FungiDB:RhiirA1_344665"/>
<protein>
    <submittedName>
        <fullName evidence="1">WD40 repeat-like protein</fullName>
    </submittedName>
</protein>
<organism evidence="1 2">
    <name type="scientific">Rhizophagus irregularis</name>
    <dbReference type="NCBI Taxonomy" id="588596"/>
    <lineage>
        <taxon>Eukaryota</taxon>
        <taxon>Fungi</taxon>
        <taxon>Fungi incertae sedis</taxon>
        <taxon>Mucoromycota</taxon>
        <taxon>Glomeromycotina</taxon>
        <taxon>Glomeromycetes</taxon>
        <taxon>Glomerales</taxon>
        <taxon>Glomeraceae</taxon>
        <taxon>Rhizophagus</taxon>
    </lineage>
</organism>
<evidence type="ECO:0000313" key="2">
    <source>
        <dbReference type="Proteomes" id="UP000232722"/>
    </source>
</evidence>
<dbReference type="InterPro" id="IPR051150">
    <property type="entry name" value="SWT21/TCAB1_mRNA_Telomere"/>
</dbReference>
<dbReference type="SMART" id="SM00320">
    <property type="entry name" value="WD40"/>
    <property type="match status" value="7"/>
</dbReference>
<evidence type="ECO:0000313" key="1">
    <source>
        <dbReference type="EMBL" id="PKC09886.1"/>
    </source>
</evidence>
<dbReference type="InterPro" id="IPR036322">
    <property type="entry name" value="WD40_repeat_dom_sf"/>
</dbReference>
<dbReference type="EMBL" id="LLXJ01000425">
    <property type="protein sequence ID" value="PKC09886.1"/>
    <property type="molecule type" value="Genomic_DNA"/>
</dbReference>
<dbReference type="InterPro" id="IPR001680">
    <property type="entry name" value="WD40_rpt"/>
</dbReference>
<dbReference type="AlphaFoldDB" id="A0A2N0PT10"/>
<proteinExistence type="predicted"/>
<dbReference type="Gene3D" id="2.130.10.10">
    <property type="entry name" value="YVTN repeat-like/Quinoprotein amine dehydrogenase"/>
    <property type="match status" value="2"/>
</dbReference>
<dbReference type="SMR" id="A0A2N0PT10"/>
<dbReference type="VEuPathDB" id="FungiDB:RhiirFUN_013453"/>
<name>A0A2N0PT10_9GLOM</name>
<gene>
    <name evidence="1" type="ORF">RhiirA5_498906</name>
</gene>
<dbReference type="PANTHER" id="PTHR13211">
    <property type="entry name" value="TELOMERASE CAJAL BODY PROTEIN 1"/>
    <property type="match status" value="1"/>
</dbReference>
<dbReference type="Pfam" id="PF00400">
    <property type="entry name" value="WD40"/>
    <property type="match status" value="5"/>
</dbReference>
<sequence length="515" mass="58537">MEEVSEISVIEVDSTEFTKETINNNENTEYFSILQYDFTQEINSVCSTKKQFSSTVLDSLKQLKLFEKLDIYIPNASEENFFKNAKWSPDGSCILTSTNDNVLRIFDLPRNALEIADEIELSQVLACHTGETVYDFCWYPMMSIQDPDTCCFLSSSREHPIHLWDAYSGKVRCSYTIIDHRDEIVGPNALTFNLDGSRIYCGYKNMIKIFDLDRPGRDGQDIKTTPSRKSKEGQKGIISCLAFNPDRSGLYAAGSYSQTIGLYDESNNELCSILQGTENESIGDIIQVQFSRDGKYLFSSSRKDNYIRCWDIRNTGNILYKLERNGNTNQRLSFDLDNTGSFLVTGSLDGKMIVYDLVNLDSKGSPRKVLDRLAHDDAVSAMSIHPTLPLIASCSGQRKFKLINGDISENDQNQNITSDNSLKIWRAKGDYAWCYYSAEGEIVIHPVTNIEGEENTSKEYSFDNQGTIDISNEISLNANISMVEEQINNSNIYINCYESIDYLEDFYIKYEDRIP</sequence>
<reference evidence="1 2" key="2">
    <citation type="submission" date="2017-09" db="EMBL/GenBank/DDBJ databases">
        <title>Extensive intraspecific genome diversity in a model arbuscular mycorrhizal fungus.</title>
        <authorList>
            <person name="Chen E.C."/>
            <person name="Morin E."/>
            <person name="Beaudet D."/>
            <person name="Noel J."/>
            <person name="Ndikumana S."/>
            <person name="Charron P."/>
            <person name="St-Onge C."/>
            <person name="Giorgi J."/>
            <person name="Grigoriev I.V."/>
            <person name="Roux C."/>
            <person name="Martin F.M."/>
            <person name="Corradi N."/>
        </authorList>
    </citation>
    <scope>NUCLEOTIDE SEQUENCE [LARGE SCALE GENOMIC DNA]</scope>
    <source>
        <strain evidence="1 2">A5</strain>
    </source>
</reference>
<dbReference type="InterPro" id="IPR015943">
    <property type="entry name" value="WD40/YVTN_repeat-like_dom_sf"/>
</dbReference>
<dbReference type="Proteomes" id="UP000232722">
    <property type="component" value="Unassembled WGS sequence"/>
</dbReference>
<dbReference type="VEuPathDB" id="FungiDB:FUN_016711"/>
<reference evidence="1 2" key="1">
    <citation type="submission" date="2016-04" db="EMBL/GenBank/DDBJ databases">
        <title>Genome analyses suggest a sexual origin of heterokaryosis in a supposedly ancient asexual fungus.</title>
        <authorList>
            <person name="Ropars J."/>
            <person name="Sedzielewska K."/>
            <person name="Noel J."/>
            <person name="Charron P."/>
            <person name="Farinelli L."/>
            <person name="Marton T."/>
            <person name="Kruger M."/>
            <person name="Pelin A."/>
            <person name="Brachmann A."/>
            <person name="Corradi N."/>
        </authorList>
    </citation>
    <scope>NUCLEOTIDE SEQUENCE [LARGE SCALE GENOMIC DNA]</scope>
    <source>
        <strain evidence="1 2">A5</strain>
    </source>
</reference>
<accession>A0A2N0PT10</accession>
<dbReference type="PANTHER" id="PTHR13211:SF0">
    <property type="entry name" value="TELOMERASE CAJAL BODY PROTEIN 1"/>
    <property type="match status" value="1"/>
</dbReference>